<evidence type="ECO:0000313" key="4">
    <source>
        <dbReference type="Proteomes" id="UP000478148"/>
    </source>
</evidence>
<accession>A0A6M1KWK1</accession>
<evidence type="ECO:0000313" key="3">
    <source>
        <dbReference type="EMBL" id="NGM11802.1"/>
    </source>
</evidence>
<evidence type="ECO:0000256" key="2">
    <source>
        <dbReference type="SAM" id="Phobius"/>
    </source>
</evidence>
<gene>
    <name evidence="3" type="ORF">ENC19_03465</name>
</gene>
<keyword evidence="2" id="KW-0472">Membrane</keyword>
<feature type="transmembrane region" description="Helical" evidence="2">
    <location>
        <begin position="80"/>
        <end position="103"/>
    </location>
</feature>
<reference evidence="3 4" key="1">
    <citation type="submission" date="2020-02" db="EMBL/GenBank/DDBJ databases">
        <title>Draft Genome Sequence of Verrucosispora sp. Strain CWR15, Isolated from Gulf of Mexico Sponge.</title>
        <authorList>
            <person name="Kennedy S.J."/>
            <person name="Cella E."/>
            <person name="Azarian T."/>
            <person name="Baker B.J."/>
            <person name="Shaw L.N."/>
        </authorList>
    </citation>
    <scope>NUCLEOTIDE SEQUENCE [LARGE SCALE GENOMIC DNA]</scope>
    <source>
        <strain evidence="3 4">CWR15</strain>
    </source>
</reference>
<comment type="caution">
    <text evidence="3">The sequence shown here is derived from an EMBL/GenBank/DDBJ whole genome shotgun (WGS) entry which is preliminary data.</text>
</comment>
<feature type="compositionally biased region" description="Basic and acidic residues" evidence="1">
    <location>
        <begin position="1"/>
        <end position="17"/>
    </location>
</feature>
<proteinExistence type="predicted"/>
<keyword evidence="2" id="KW-1133">Transmembrane helix</keyword>
<keyword evidence="4" id="KW-1185">Reference proteome</keyword>
<dbReference type="RefSeq" id="WP_164445657.1">
    <property type="nucleotide sequence ID" value="NZ_SAIY01000001.1"/>
</dbReference>
<keyword evidence="2" id="KW-0812">Transmembrane</keyword>
<organism evidence="3 4">
    <name type="scientific">Verrucosispora sioxanthis</name>
    <dbReference type="NCBI Taxonomy" id="2499994"/>
    <lineage>
        <taxon>Bacteria</taxon>
        <taxon>Bacillati</taxon>
        <taxon>Actinomycetota</taxon>
        <taxon>Actinomycetes</taxon>
        <taxon>Micromonosporales</taxon>
        <taxon>Micromonosporaceae</taxon>
        <taxon>Micromonospora</taxon>
    </lineage>
</organism>
<protein>
    <submittedName>
        <fullName evidence="3">Uncharacterized protein</fullName>
    </submittedName>
</protein>
<name>A0A6M1KWK1_9ACTN</name>
<dbReference type="EMBL" id="SAIY01000001">
    <property type="protein sequence ID" value="NGM11802.1"/>
    <property type="molecule type" value="Genomic_DNA"/>
</dbReference>
<feature type="region of interest" description="Disordered" evidence="1">
    <location>
        <begin position="1"/>
        <end position="34"/>
    </location>
</feature>
<evidence type="ECO:0000256" key="1">
    <source>
        <dbReference type="SAM" id="MobiDB-lite"/>
    </source>
</evidence>
<sequence length="110" mass="12164">MSTDRGPDRARRPDDSVGLHTPDQPSALPDWMLNPPPARRTLGVRLAEGVAALPGAGALRRRWWAWQRRQPLRQRYPNTVKILALLVSFVASLALVLVIYALYGQVLSGG</sequence>
<dbReference type="Proteomes" id="UP000478148">
    <property type="component" value="Unassembled WGS sequence"/>
</dbReference>
<dbReference type="AlphaFoldDB" id="A0A6M1KWK1"/>